<dbReference type="InterPro" id="IPR050057">
    <property type="entry name" value="Prokaryotic/Mito_RF"/>
</dbReference>
<reference evidence="5 6" key="1">
    <citation type="submission" date="2020-10" db="EMBL/GenBank/DDBJ databases">
        <authorList>
            <person name="Klimov P.B."/>
            <person name="Dyachkov S.M."/>
            <person name="Chetverikov P.E."/>
        </authorList>
    </citation>
    <scope>NUCLEOTIDE SEQUENCE [LARGE SCALE GENOMIC DNA]</scope>
    <source>
        <strain evidence="5">BMOC 18-1129-001#AD2665</strain>
        <tissue evidence="5">Entire mites</tissue>
    </source>
</reference>
<comment type="caution">
    <text evidence="5">The sequence shown here is derived from an EMBL/GenBank/DDBJ whole genome shotgun (WGS) entry which is preliminary data.</text>
</comment>
<evidence type="ECO:0000259" key="4">
    <source>
        <dbReference type="PROSITE" id="PS00745"/>
    </source>
</evidence>
<keyword evidence="6" id="KW-1185">Reference proteome</keyword>
<keyword evidence="2" id="KW-0488">Methylation</keyword>
<sequence>MFIKITHPVMLKVAYFVGHQRSFTTTLARFKRFYSSSDAAHTDQELIMDISNGVGGSEAMLFAREMTDVYLKYIALKRWITKIDDQDLSSLGGTRHTRLIVKGPSCLNYLIHEAGVHRVQRVPKTEKSGRIHTSTITVAVVPNLKSHIQLDDRDIVMETKRSSGPGGQHVNKIESAVRLIHKPTGVIVECQESRSQIDNRKVARQRLHKKLQEIEIDRILSRVTSLRQEQVGHADRNEKIRTYNFPQDRITDHRVGKNYHNLRSLIFDHNVNVLDKIINDLKSSK</sequence>
<evidence type="ECO:0000256" key="2">
    <source>
        <dbReference type="ARBA" id="ARBA00022481"/>
    </source>
</evidence>
<evidence type="ECO:0000256" key="3">
    <source>
        <dbReference type="ARBA" id="ARBA00022917"/>
    </source>
</evidence>
<feature type="non-terminal residue" evidence="5">
    <location>
        <position position="1"/>
    </location>
</feature>
<dbReference type="Gene3D" id="3.30.70.1660">
    <property type="match status" value="1"/>
</dbReference>
<name>A0ABQ7S760_9ACAR</name>
<dbReference type="Proteomes" id="UP000825002">
    <property type="component" value="Unassembled WGS sequence"/>
</dbReference>
<accession>A0ABQ7S760</accession>
<dbReference type="Pfam" id="PF03462">
    <property type="entry name" value="PCRF"/>
    <property type="match status" value="1"/>
</dbReference>
<proteinExistence type="inferred from homology"/>
<feature type="domain" description="Prokaryotic-type class I peptide chain release factors" evidence="4">
    <location>
        <begin position="161"/>
        <end position="177"/>
    </location>
</feature>
<evidence type="ECO:0000313" key="6">
    <source>
        <dbReference type="Proteomes" id="UP000825002"/>
    </source>
</evidence>
<dbReference type="PANTHER" id="PTHR43804:SF7">
    <property type="entry name" value="LD18447P"/>
    <property type="match status" value="1"/>
</dbReference>
<dbReference type="Pfam" id="PF00472">
    <property type="entry name" value="RF-1"/>
    <property type="match status" value="1"/>
</dbReference>
<dbReference type="InterPro" id="IPR000352">
    <property type="entry name" value="Pep_chain_release_fac_I"/>
</dbReference>
<evidence type="ECO:0000313" key="5">
    <source>
        <dbReference type="EMBL" id="KAG9509201.1"/>
    </source>
</evidence>
<dbReference type="Gene3D" id="3.30.160.20">
    <property type="match status" value="1"/>
</dbReference>
<comment type="similarity">
    <text evidence="1">Belongs to the prokaryotic/mitochondrial release factor family.</text>
</comment>
<gene>
    <name evidence="5" type="primary">Mtrf1l</name>
    <name evidence="5" type="ORF">GZH46_02288</name>
</gene>
<dbReference type="SUPFAM" id="SSF75620">
    <property type="entry name" value="Release factor"/>
    <property type="match status" value="1"/>
</dbReference>
<evidence type="ECO:0000256" key="1">
    <source>
        <dbReference type="ARBA" id="ARBA00010835"/>
    </source>
</evidence>
<dbReference type="PROSITE" id="PS00745">
    <property type="entry name" value="RF_PROK_I"/>
    <property type="match status" value="1"/>
</dbReference>
<keyword evidence="3" id="KW-0648">Protein biosynthesis</keyword>
<protein>
    <submittedName>
        <fullName evidence="5">Peptide chain release factor 1-like, mitochondrial</fullName>
    </submittedName>
</protein>
<dbReference type="InterPro" id="IPR045853">
    <property type="entry name" value="Pep_chain_release_fac_I_sf"/>
</dbReference>
<organism evidence="5 6">
    <name type="scientific">Fragariocoptes setiger</name>
    <dbReference type="NCBI Taxonomy" id="1670756"/>
    <lineage>
        <taxon>Eukaryota</taxon>
        <taxon>Metazoa</taxon>
        <taxon>Ecdysozoa</taxon>
        <taxon>Arthropoda</taxon>
        <taxon>Chelicerata</taxon>
        <taxon>Arachnida</taxon>
        <taxon>Acari</taxon>
        <taxon>Acariformes</taxon>
        <taxon>Trombidiformes</taxon>
        <taxon>Prostigmata</taxon>
        <taxon>Eupodina</taxon>
        <taxon>Eriophyoidea</taxon>
        <taxon>Phytoptidae</taxon>
        <taxon>Fragariocoptes</taxon>
    </lineage>
</organism>
<dbReference type="EMBL" id="JAIFTH010000608">
    <property type="protein sequence ID" value="KAG9509201.1"/>
    <property type="molecule type" value="Genomic_DNA"/>
</dbReference>
<dbReference type="InterPro" id="IPR005139">
    <property type="entry name" value="PCRF"/>
</dbReference>
<dbReference type="PANTHER" id="PTHR43804">
    <property type="entry name" value="LD18447P"/>
    <property type="match status" value="1"/>
</dbReference>